<keyword evidence="2" id="KW-0418">Kinase</keyword>
<feature type="transmembrane region" description="Helical" evidence="4">
    <location>
        <begin position="186"/>
        <end position="208"/>
    </location>
</feature>
<sequence>MIKIRTSFTLLFSTVILFLLIILIIFLRLLDNRKEFGSMQFQRQNSFALSDYLIDRNNELTRLCTNSIYSKNEIWQETYQKFLNYDDPAFLFLKSDFKEDSLQAKGFTTQEIQLINNALLLSNKAIQIEKKALALPTQGTALALLQQTEYLDAKNNANALLLSLEKTIDSRTTKTWNDSKEEGFTLFYTLLILLLFVLLFSTASYYLIRLRLKRQERIDKKFKESVVELQSTKDNLVESDHRFTLATQGTGILIWEYDLISKQINWFPKNSKLLDFPSEKLTPSITSIQEQIHKGDLDQFNQQFKNCIENGSAISIDVRCYNAIKELKWYNFRSASIKKSKQIVGTFSDINEQMKQEEKVINAILETEDKERSRIARDIHDSLQQTMSTSLLNLEKVRVSNEISDRELVNKFDIGYNYLKKAIQESRTLAYNLMPKVIHQNGISPAIQALISALEGSTTTQIIFYDNLNEERLKLSVEMTLYRIVQESINNVIKYSEAEKCTIQLLKYSDLLVLTIEDNGVGFDLSTTKNTFGLNSLKTRAEAIGAYLQISSVKNKGTEIVLELAL</sequence>
<dbReference type="Pfam" id="PF02518">
    <property type="entry name" value="HATPase_c"/>
    <property type="match status" value="1"/>
</dbReference>
<dbReference type="EMBL" id="CP076128">
    <property type="protein sequence ID" value="QWG05684.1"/>
    <property type="molecule type" value="Genomic_DNA"/>
</dbReference>
<keyword evidence="4" id="KW-0812">Transmembrane</keyword>
<dbReference type="CDD" id="cd16917">
    <property type="entry name" value="HATPase_UhpB-NarQ-NarX-like"/>
    <property type="match status" value="1"/>
</dbReference>
<evidence type="ECO:0000256" key="2">
    <source>
        <dbReference type="ARBA" id="ARBA00022777"/>
    </source>
</evidence>
<dbReference type="InterPro" id="IPR050482">
    <property type="entry name" value="Sensor_HK_TwoCompSys"/>
</dbReference>
<dbReference type="PANTHER" id="PTHR24421">
    <property type="entry name" value="NITRATE/NITRITE SENSOR PROTEIN NARX-RELATED"/>
    <property type="match status" value="1"/>
</dbReference>
<keyword evidence="4" id="KW-0472">Membrane</keyword>
<evidence type="ECO:0000313" key="8">
    <source>
        <dbReference type="EMBL" id="QWG05684.1"/>
    </source>
</evidence>
<evidence type="ECO:0000313" key="9">
    <source>
        <dbReference type="Proteomes" id="UP000682802"/>
    </source>
</evidence>
<evidence type="ECO:0000256" key="4">
    <source>
        <dbReference type="SAM" id="Phobius"/>
    </source>
</evidence>
<dbReference type="InterPro" id="IPR036890">
    <property type="entry name" value="HATPase_C_sf"/>
</dbReference>
<dbReference type="Pfam" id="PF08447">
    <property type="entry name" value="PAS_3"/>
    <property type="match status" value="1"/>
</dbReference>
<evidence type="ECO:0000256" key="1">
    <source>
        <dbReference type="ARBA" id="ARBA00022679"/>
    </source>
</evidence>
<feature type="domain" description="Histidine kinase/HSP90-like ATPase" evidence="5">
    <location>
        <begin position="478"/>
        <end position="564"/>
    </location>
</feature>
<feature type="domain" description="Signal transduction histidine kinase subgroup 3 dimerisation and phosphoacceptor" evidence="6">
    <location>
        <begin position="371"/>
        <end position="436"/>
    </location>
</feature>
<name>A0ABX8GQJ2_9BACT</name>
<dbReference type="InterPro" id="IPR011712">
    <property type="entry name" value="Sig_transdc_His_kin_sub3_dim/P"/>
</dbReference>
<dbReference type="InterPro" id="IPR013655">
    <property type="entry name" value="PAS_fold_3"/>
</dbReference>
<dbReference type="InterPro" id="IPR035965">
    <property type="entry name" value="PAS-like_dom_sf"/>
</dbReference>
<reference evidence="8 9" key="1">
    <citation type="submission" date="2021-05" db="EMBL/GenBank/DDBJ databases">
        <title>Comparative genomic studies on the polysaccharide-degrading batcterial strains of the Flammeovirga genus.</title>
        <authorList>
            <person name="Zewei F."/>
            <person name="Zheng Z."/>
            <person name="Yu L."/>
            <person name="Ruyue G."/>
            <person name="Yanhong M."/>
            <person name="Yuanyuan C."/>
            <person name="Jingyan G."/>
            <person name="Wenjun H."/>
        </authorList>
    </citation>
    <scope>NUCLEOTIDE SEQUENCE [LARGE SCALE GENOMIC DNA]</scope>
    <source>
        <strain evidence="8 9">YS10</strain>
    </source>
</reference>
<evidence type="ECO:0000256" key="3">
    <source>
        <dbReference type="ARBA" id="ARBA00023012"/>
    </source>
</evidence>
<feature type="transmembrane region" description="Helical" evidence="4">
    <location>
        <begin position="7"/>
        <end position="30"/>
    </location>
</feature>
<evidence type="ECO:0000259" key="7">
    <source>
        <dbReference type="Pfam" id="PF08447"/>
    </source>
</evidence>
<keyword evidence="1" id="KW-0808">Transferase</keyword>
<dbReference type="Gene3D" id="1.20.5.1930">
    <property type="match status" value="1"/>
</dbReference>
<gene>
    <name evidence="8" type="ORF">KM029_09840</name>
</gene>
<dbReference type="Proteomes" id="UP000682802">
    <property type="component" value="Chromosome 1"/>
</dbReference>
<evidence type="ECO:0000259" key="5">
    <source>
        <dbReference type="Pfam" id="PF02518"/>
    </source>
</evidence>
<keyword evidence="4" id="KW-1133">Transmembrane helix</keyword>
<feature type="domain" description="PAS fold-3" evidence="7">
    <location>
        <begin position="264"/>
        <end position="341"/>
    </location>
</feature>
<proteinExistence type="predicted"/>
<dbReference type="RefSeq" id="WP_144073129.1">
    <property type="nucleotide sequence ID" value="NZ_CP076128.1"/>
</dbReference>
<dbReference type="InterPro" id="IPR003594">
    <property type="entry name" value="HATPase_dom"/>
</dbReference>
<organism evidence="8 9">
    <name type="scientific">Flammeovirga kamogawensis</name>
    <dbReference type="NCBI Taxonomy" id="373891"/>
    <lineage>
        <taxon>Bacteria</taxon>
        <taxon>Pseudomonadati</taxon>
        <taxon>Bacteroidota</taxon>
        <taxon>Cytophagia</taxon>
        <taxon>Cytophagales</taxon>
        <taxon>Flammeovirgaceae</taxon>
        <taxon>Flammeovirga</taxon>
    </lineage>
</organism>
<protein>
    <submittedName>
        <fullName evidence="8">PAS domain-containing protein</fullName>
    </submittedName>
</protein>
<accession>A0ABX8GQJ2</accession>
<dbReference type="Gene3D" id="3.30.450.20">
    <property type="entry name" value="PAS domain"/>
    <property type="match status" value="1"/>
</dbReference>
<dbReference type="Gene3D" id="3.30.565.10">
    <property type="entry name" value="Histidine kinase-like ATPase, C-terminal domain"/>
    <property type="match status" value="1"/>
</dbReference>
<keyword evidence="3" id="KW-0902">Two-component regulatory system</keyword>
<keyword evidence="9" id="KW-1185">Reference proteome</keyword>
<dbReference type="SUPFAM" id="SSF55874">
    <property type="entry name" value="ATPase domain of HSP90 chaperone/DNA topoisomerase II/histidine kinase"/>
    <property type="match status" value="1"/>
</dbReference>
<dbReference type="SUPFAM" id="SSF55785">
    <property type="entry name" value="PYP-like sensor domain (PAS domain)"/>
    <property type="match status" value="1"/>
</dbReference>
<dbReference type="Pfam" id="PF07730">
    <property type="entry name" value="HisKA_3"/>
    <property type="match status" value="1"/>
</dbReference>
<evidence type="ECO:0000259" key="6">
    <source>
        <dbReference type="Pfam" id="PF07730"/>
    </source>
</evidence>